<sequence length="114" mass="13315">MENMEINGGNPCSNEKLPSEGSKNVNEEEIPSRKKFVILSLSTMVSEIAWHQRRKEWVGDESQKPKRVHKEPVMSWTTTYEDLLLSTDRFHQPIPLAEMVDFLVDIWHEEGLYD</sequence>
<dbReference type="Proteomes" id="UP000288805">
    <property type="component" value="Unassembled WGS sequence"/>
</dbReference>
<dbReference type="EMBL" id="QGNW01002670">
    <property type="protein sequence ID" value="RVW13003.1"/>
    <property type="molecule type" value="Genomic_DNA"/>
</dbReference>
<dbReference type="PANTHER" id="PTHR33373">
    <property type="entry name" value="OS07G0479600 PROTEIN"/>
    <property type="match status" value="1"/>
</dbReference>
<gene>
    <name evidence="3" type="ORF">CK203_095224</name>
</gene>
<evidence type="ECO:0000313" key="4">
    <source>
        <dbReference type="Proteomes" id="UP000288805"/>
    </source>
</evidence>
<feature type="region of interest" description="Disordered" evidence="1">
    <location>
        <begin position="1"/>
        <end position="28"/>
    </location>
</feature>
<feature type="domain" description="Gag1-like clamp" evidence="2">
    <location>
        <begin position="48"/>
        <end position="114"/>
    </location>
</feature>
<accession>A0A438BPW1</accession>
<organism evidence="3 4">
    <name type="scientific">Vitis vinifera</name>
    <name type="common">Grape</name>
    <dbReference type="NCBI Taxonomy" id="29760"/>
    <lineage>
        <taxon>Eukaryota</taxon>
        <taxon>Viridiplantae</taxon>
        <taxon>Streptophyta</taxon>
        <taxon>Embryophyta</taxon>
        <taxon>Tracheophyta</taxon>
        <taxon>Spermatophyta</taxon>
        <taxon>Magnoliopsida</taxon>
        <taxon>eudicotyledons</taxon>
        <taxon>Gunneridae</taxon>
        <taxon>Pentapetalae</taxon>
        <taxon>rosids</taxon>
        <taxon>Vitales</taxon>
        <taxon>Vitaceae</taxon>
        <taxon>Viteae</taxon>
        <taxon>Vitis</taxon>
    </lineage>
</organism>
<protein>
    <recommendedName>
        <fullName evidence="2">Gag1-like clamp domain-containing protein</fullName>
    </recommendedName>
</protein>
<evidence type="ECO:0000259" key="2">
    <source>
        <dbReference type="Pfam" id="PF13259"/>
    </source>
</evidence>
<proteinExistence type="predicted"/>
<dbReference type="Pfam" id="PF13259">
    <property type="entry name" value="clamp_Gag1-like"/>
    <property type="match status" value="1"/>
</dbReference>
<dbReference type="PANTHER" id="PTHR33373:SF23">
    <property type="entry name" value="DUF4050 DOMAIN-CONTAINING PROTEIN"/>
    <property type="match status" value="1"/>
</dbReference>
<dbReference type="AlphaFoldDB" id="A0A438BPW1"/>
<dbReference type="InterPro" id="IPR025124">
    <property type="entry name" value="Gag1-like_clamp"/>
</dbReference>
<evidence type="ECO:0000313" key="3">
    <source>
        <dbReference type="EMBL" id="RVW13003.1"/>
    </source>
</evidence>
<reference evidence="3 4" key="1">
    <citation type="journal article" date="2018" name="PLoS Genet.">
        <title>Population sequencing reveals clonal diversity and ancestral inbreeding in the grapevine cultivar Chardonnay.</title>
        <authorList>
            <person name="Roach M.J."/>
            <person name="Johnson D.L."/>
            <person name="Bohlmann J."/>
            <person name="van Vuuren H.J."/>
            <person name="Jones S.J."/>
            <person name="Pretorius I.S."/>
            <person name="Schmidt S.A."/>
            <person name="Borneman A.R."/>
        </authorList>
    </citation>
    <scope>NUCLEOTIDE SEQUENCE [LARGE SCALE GENOMIC DNA]</scope>
    <source>
        <strain evidence="4">cv. Chardonnay</strain>
        <tissue evidence="3">Leaf</tissue>
    </source>
</reference>
<evidence type="ECO:0000256" key="1">
    <source>
        <dbReference type="SAM" id="MobiDB-lite"/>
    </source>
</evidence>
<comment type="caution">
    <text evidence="3">The sequence shown here is derived from an EMBL/GenBank/DDBJ whole genome shotgun (WGS) entry which is preliminary data.</text>
</comment>
<name>A0A438BPW1_VITVI</name>